<dbReference type="InterPro" id="IPR008775">
    <property type="entry name" value="Phytyl_CoA_dOase-like"/>
</dbReference>
<reference evidence="2 3" key="1">
    <citation type="submission" date="2018-08" db="EMBL/GenBank/DDBJ databases">
        <title>Chitinophagaceae sp. K23C18032701, a novel bacterium isolated from forest soil.</title>
        <authorList>
            <person name="Wang C."/>
        </authorList>
    </citation>
    <scope>NUCLEOTIDE SEQUENCE [LARGE SCALE GENOMIC DNA]</scope>
    <source>
        <strain evidence="2 3">K23C18032701</strain>
    </source>
</reference>
<dbReference type="RefSeq" id="WP_116847753.1">
    <property type="nucleotide sequence ID" value="NZ_QTJU01000004.1"/>
</dbReference>
<keyword evidence="3" id="KW-1185">Reference proteome</keyword>
<dbReference type="Gene3D" id="2.60.120.620">
    <property type="entry name" value="q2cbj1_9rhob like domain"/>
    <property type="match status" value="1"/>
</dbReference>
<organism evidence="2 3">
    <name type="scientific">Deminuibacter soli</name>
    <dbReference type="NCBI Taxonomy" id="2291815"/>
    <lineage>
        <taxon>Bacteria</taxon>
        <taxon>Pseudomonadati</taxon>
        <taxon>Bacteroidota</taxon>
        <taxon>Chitinophagia</taxon>
        <taxon>Chitinophagales</taxon>
        <taxon>Chitinophagaceae</taxon>
        <taxon>Deminuibacter</taxon>
    </lineage>
</organism>
<evidence type="ECO:0000313" key="2">
    <source>
        <dbReference type="EMBL" id="RFM27675.1"/>
    </source>
</evidence>
<keyword evidence="2" id="KW-0560">Oxidoreductase</keyword>
<dbReference type="GO" id="GO:0005506">
    <property type="term" value="F:iron ion binding"/>
    <property type="evidence" value="ECO:0007669"/>
    <property type="project" value="UniProtKB-ARBA"/>
</dbReference>
<accession>A0A3E1NIA5</accession>
<dbReference type="PANTHER" id="PTHR20883">
    <property type="entry name" value="PHYTANOYL-COA DIOXYGENASE DOMAIN CONTAINING 1"/>
    <property type="match status" value="1"/>
</dbReference>
<gene>
    <name evidence="2" type="ORF">DXN05_13285</name>
</gene>
<dbReference type="Pfam" id="PF05721">
    <property type="entry name" value="PhyH"/>
    <property type="match status" value="1"/>
</dbReference>
<sequence>MRNFEVPDFTLGDQLTEEQVEFFHKNGFIVFRNFISQELVQLYLSEGKRLEEMWIREGKDKINGIPLKYGKDEKGAPTIQRLCFSSLYSDPLHELINNPRIKILLDLLYPYEGRIGENEKDGLVFNNYVRTENSSFSQMGWHTDAPRDLFLGQKIMPMLNVGVHLDDCPYENGGLRVIPGTHKQNMFKLLFAKKYFVDNNPDNREVGFNMHAGDLSVHDGRLWHRVQQSPHIGEKSRRRVMYIPFITGKYKPKDEHSKTPFYHRFTTKGITR</sequence>
<comment type="caution">
    <text evidence="2">The sequence shown here is derived from an EMBL/GenBank/DDBJ whole genome shotgun (WGS) entry which is preliminary data.</text>
</comment>
<dbReference type="AlphaFoldDB" id="A0A3E1NIA5"/>
<keyword evidence="2" id="KW-0223">Dioxygenase</keyword>
<protein>
    <submittedName>
        <fullName evidence="2">Phytanoyl-CoA dioxygenase</fullName>
    </submittedName>
</protein>
<name>A0A3E1NIA5_9BACT</name>
<proteinExistence type="predicted"/>
<dbReference type="GO" id="GO:0016706">
    <property type="term" value="F:2-oxoglutarate-dependent dioxygenase activity"/>
    <property type="evidence" value="ECO:0007669"/>
    <property type="project" value="UniProtKB-ARBA"/>
</dbReference>
<dbReference type="Proteomes" id="UP000261284">
    <property type="component" value="Unassembled WGS sequence"/>
</dbReference>
<dbReference type="PANTHER" id="PTHR20883:SF48">
    <property type="entry name" value="ECTOINE DIOXYGENASE"/>
    <property type="match status" value="1"/>
</dbReference>
<comment type="cofactor">
    <cofactor evidence="1">
        <name>Fe(2+)</name>
        <dbReference type="ChEBI" id="CHEBI:29033"/>
    </cofactor>
</comment>
<evidence type="ECO:0000313" key="3">
    <source>
        <dbReference type="Proteomes" id="UP000261284"/>
    </source>
</evidence>
<dbReference type="OrthoDB" id="976214at2"/>
<dbReference type="EMBL" id="QTJU01000004">
    <property type="protein sequence ID" value="RFM27675.1"/>
    <property type="molecule type" value="Genomic_DNA"/>
</dbReference>
<evidence type="ECO:0000256" key="1">
    <source>
        <dbReference type="ARBA" id="ARBA00001954"/>
    </source>
</evidence>
<dbReference type="SUPFAM" id="SSF51197">
    <property type="entry name" value="Clavaminate synthase-like"/>
    <property type="match status" value="1"/>
</dbReference>